<dbReference type="GO" id="GO:0005634">
    <property type="term" value="C:nucleus"/>
    <property type="evidence" value="ECO:0007669"/>
    <property type="project" value="TreeGrafter"/>
</dbReference>
<dbReference type="InterPro" id="IPR011989">
    <property type="entry name" value="ARM-like"/>
</dbReference>
<dbReference type="VEuPathDB" id="TriTrypDB:TEOVI_000339400"/>
<reference evidence="4" key="1">
    <citation type="submission" date="2016-09" db="EMBL/GenBank/DDBJ databases">
        <authorList>
            <person name="Hebert L."/>
            <person name="Moumen B."/>
        </authorList>
    </citation>
    <scope>NUCLEOTIDE SEQUENCE [LARGE SCALE GENOMIC DNA]</scope>
    <source>
        <strain evidence="4">OVI</strain>
    </source>
</reference>
<dbReference type="SUPFAM" id="SSF48371">
    <property type="entry name" value="ARM repeat"/>
    <property type="match status" value="1"/>
</dbReference>
<feature type="compositionally biased region" description="Polar residues" evidence="3">
    <location>
        <begin position="69"/>
        <end position="85"/>
    </location>
</feature>
<dbReference type="InterPro" id="IPR016024">
    <property type="entry name" value="ARM-type_fold"/>
</dbReference>
<dbReference type="InterPro" id="IPR000357">
    <property type="entry name" value="HEAT"/>
</dbReference>
<feature type="region of interest" description="Disordered" evidence="3">
    <location>
        <begin position="1"/>
        <end position="110"/>
    </location>
</feature>
<sequence>MNSGSPSPVRSAEINEAEEVERGGLLPPLHSDSSTSSRSRELSSPNPAFGVVPTVSSWTGGSPSSDSWNDMSRCSSGHSGQSQTVENRHRSANPVFSFGPRTTSGGSLRSGTLPNLPKVVLHTRKDNVMREHIYCVGTPDGRRGFLANCLIHAEDMDTKAIVEEMIPGMLLVSTFSDSCCTTASVLSGLVKHLRVVKKDVFVYFIGLIVSLCCSPDLMVVRQISSSLRDIVQFVEDEVVEEILAPLVMSMNMSEWSSPKAVAASLLGALATRKNVIRASEQSVKQYFNQFVNLAGDGSTFVRQVCAESMHFWISVAGAHQVSLKEMTLSLVRKRMSRDGSDAVRYSYVAQLLPLAEKIGRSETTKHLQSLLISASSDSSWRVRYYTANCLSAFSRLCMRPSDLVGVFMSLSRDEMKEVRAAVVEQLGAFTPDIVPMQVAVRACISVSLLAKDEEPLVREAVAKQLHLLLSPLIVQMYSSDQRQQLLMLLTDTNFTVAETATRNSARVVETLLKYMQADAPINLSGSSPSIPIEHTNSAAAARSSGPKKTTKGSAAEEAAVVGADKKGMEDHATEEFIDRTAEELRAHATSVVVGLAEKLRCVSESSIWRMREAAVDALRHFCAAMPWEEFTPLLNTIRALLRDPVNVVRTRSADTLAVVAGAYGPEMAAFMMSELLDNEFDLANNLPFTSRIVAIRCLSSLVPLVDSFRSGDNRHHELRERWVSTISLLAEDDVPNVRLMLARTIAEHWNWYKSCAAKSEVICNCVERLKRDVDVDVVNAVRDLHLNFRKA</sequence>
<evidence type="ECO:0000256" key="2">
    <source>
        <dbReference type="PROSITE-ProRule" id="PRU00103"/>
    </source>
</evidence>
<dbReference type="AlphaFoldDB" id="A0A1G4IH91"/>
<organism evidence="4 5">
    <name type="scientific">Trypanosoma equiperdum</name>
    <dbReference type="NCBI Taxonomy" id="5694"/>
    <lineage>
        <taxon>Eukaryota</taxon>
        <taxon>Discoba</taxon>
        <taxon>Euglenozoa</taxon>
        <taxon>Kinetoplastea</taxon>
        <taxon>Metakinetoplastina</taxon>
        <taxon>Trypanosomatida</taxon>
        <taxon>Trypanosomatidae</taxon>
        <taxon>Trypanosoma</taxon>
    </lineage>
</organism>
<dbReference type="Proteomes" id="UP000195570">
    <property type="component" value="Unassembled WGS sequence"/>
</dbReference>
<feature type="compositionally biased region" description="Polar residues" evidence="3">
    <location>
        <begin position="100"/>
        <end position="110"/>
    </location>
</feature>
<dbReference type="Gene3D" id="1.25.10.10">
    <property type="entry name" value="Leucine-rich Repeat Variant"/>
    <property type="match status" value="1"/>
</dbReference>
<name>A0A1G4IH91_TRYEQ</name>
<dbReference type="PANTHER" id="PTHR10648:SF23">
    <property type="entry name" value="PHOSPHATASE 2A REGULATORY SUBUNIT, PUTATIVE-RELATED"/>
    <property type="match status" value="1"/>
</dbReference>
<gene>
    <name evidence="4" type="ORF">TEOVI_000339400</name>
</gene>
<dbReference type="InterPro" id="IPR021133">
    <property type="entry name" value="HEAT_type_2"/>
</dbReference>
<evidence type="ECO:0000313" key="4">
    <source>
        <dbReference type="EMBL" id="SCU71813.1"/>
    </source>
</evidence>
<comment type="caution">
    <text evidence="4">The sequence shown here is derived from an EMBL/GenBank/DDBJ whole genome shotgun (WGS) entry which is preliminary data.</text>
</comment>
<dbReference type="GO" id="GO:0005829">
    <property type="term" value="C:cytosol"/>
    <property type="evidence" value="ECO:0007669"/>
    <property type="project" value="TreeGrafter"/>
</dbReference>
<keyword evidence="5" id="KW-1185">Reference proteome</keyword>
<feature type="region of interest" description="Disordered" evidence="3">
    <location>
        <begin position="525"/>
        <end position="556"/>
    </location>
</feature>
<dbReference type="Pfam" id="PF02985">
    <property type="entry name" value="HEAT"/>
    <property type="match status" value="1"/>
</dbReference>
<dbReference type="GO" id="GO:0000159">
    <property type="term" value="C:protein phosphatase type 2A complex"/>
    <property type="evidence" value="ECO:0007669"/>
    <property type="project" value="TreeGrafter"/>
</dbReference>
<dbReference type="GeneID" id="92377334"/>
<evidence type="ECO:0000256" key="3">
    <source>
        <dbReference type="SAM" id="MobiDB-lite"/>
    </source>
</evidence>
<dbReference type="EMBL" id="CZPT02001738">
    <property type="protein sequence ID" value="SCU71813.1"/>
    <property type="molecule type" value="Genomic_DNA"/>
</dbReference>
<evidence type="ECO:0000256" key="1">
    <source>
        <dbReference type="ARBA" id="ARBA00022737"/>
    </source>
</evidence>
<dbReference type="PROSITE" id="PS50077">
    <property type="entry name" value="HEAT_REPEAT"/>
    <property type="match status" value="2"/>
</dbReference>
<keyword evidence="1" id="KW-0677">Repeat</keyword>
<feature type="repeat" description="HEAT" evidence="2">
    <location>
        <begin position="633"/>
        <end position="669"/>
    </location>
</feature>
<dbReference type="PANTHER" id="PTHR10648">
    <property type="entry name" value="SERINE/THREONINE-PROTEIN PHOSPHATASE PP2A 65 KDA REGULATORY SUBUNIT"/>
    <property type="match status" value="1"/>
</dbReference>
<accession>A0A1G4IH91</accession>
<feature type="compositionally biased region" description="Low complexity" evidence="3">
    <location>
        <begin position="25"/>
        <end position="68"/>
    </location>
</feature>
<evidence type="ECO:0000313" key="5">
    <source>
        <dbReference type="Proteomes" id="UP000195570"/>
    </source>
</evidence>
<protein>
    <submittedName>
        <fullName evidence="4">Protein phosphatase 2A regulatory subunit, putative</fullName>
    </submittedName>
</protein>
<feature type="repeat" description="HEAT" evidence="2">
    <location>
        <begin position="403"/>
        <end position="439"/>
    </location>
</feature>
<feature type="compositionally biased region" description="Polar residues" evidence="3">
    <location>
        <begin position="525"/>
        <end position="538"/>
    </location>
</feature>
<dbReference type="GO" id="GO:0019888">
    <property type="term" value="F:protein phosphatase regulator activity"/>
    <property type="evidence" value="ECO:0007669"/>
    <property type="project" value="TreeGrafter"/>
</dbReference>
<proteinExistence type="predicted"/>
<dbReference type="InterPro" id="IPR051023">
    <property type="entry name" value="PP2A_Regulatory_Subunit_A"/>
</dbReference>
<dbReference type="RefSeq" id="XP_067082409.1">
    <property type="nucleotide sequence ID" value="XM_067226308.1"/>
</dbReference>